<keyword evidence="2" id="KW-1185">Reference proteome</keyword>
<evidence type="ECO:0000313" key="1">
    <source>
        <dbReference type="EMBL" id="KAJ6643312.1"/>
    </source>
</evidence>
<dbReference type="Proteomes" id="UP001151699">
    <property type="component" value="Chromosome B"/>
</dbReference>
<protein>
    <submittedName>
        <fullName evidence="1">Uncharacterized protein</fullName>
    </submittedName>
</protein>
<accession>A0A9Q0N4C0</accession>
<organism evidence="1 2">
    <name type="scientific">Pseudolycoriella hygida</name>
    <dbReference type="NCBI Taxonomy" id="35572"/>
    <lineage>
        <taxon>Eukaryota</taxon>
        <taxon>Metazoa</taxon>
        <taxon>Ecdysozoa</taxon>
        <taxon>Arthropoda</taxon>
        <taxon>Hexapoda</taxon>
        <taxon>Insecta</taxon>
        <taxon>Pterygota</taxon>
        <taxon>Neoptera</taxon>
        <taxon>Endopterygota</taxon>
        <taxon>Diptera</taxon>
        <taxon>Nematocera</taxon>
        <taxon>Sciaroidea</taxon>
        <taxon>Sciaridae</taxon>
        <taxon>Pseudolycoriella</taxon>
    </lineage>
</organism>
<comment type="caution">
    <text evidence="1">The sequence shown here is derived from an EMBL/GenBank/DDBJ whole genome shotgun (WGS) entry which is preliminary data.</text>
</comment>
<evidence type="ECO:0000313" key="2">
    <source>
        <dbReference type="Proteomes" id="UP001151699"/>
    </source>
</evidence>
<gene>
    <name evidence="1" type="ORF">Bhyg_08272</name>
</gene>
<name>A0A9Q0N4C0_9DIPT</name>
<dbReference type="EMBL" id="WJQU01000002">
    <property type="protein sequence ID" value="KAJ6643312.1"/>
    <property type="molecule type" value="Genomic_DNA"/>
</dbReference>
<reference evidence="1" key="1">
    <citation type="submission" date="2022-07" db="EMBL/GenBank/DDBJ databases">
        <authorList>
            <person name="Trinca V."/>
            <person name="Uliana J.V.C."/>
            <person name="Torres T.T."/>
            <person name="Ward R.J."/>
            <person name="Monesi N."/>
        </authorList>
    </citation>
    <scope>NUCLEOTIDE SEQUENCE</scope>
    <source>
        <strain evidence="1">HSMRA1968</strain>
        <tissue evidence="1">Whole embryos</tissue>
    </source>
</reference>
<sequence length="101" mass="12099">MINYKPIMSEDVESIDVLNLSVIFENDEETLDEDRVYHFYKYGESIEDTAMRIKLKLAEYERILDCLYQHSEQHRSIRSRLRYTYVSATCFVSFCSSMDLF</sequence>
<proteinExistence type="predicted"/>
<dbReference type="AlphaFoldDB" id="A0A9Q0N4C0"/>